<dbReference type="Proteomes" id="UP000824169">
    <property type="component" value="Unassembled WGS sequence"/>
</dbReference>
<gene>
    <name evidence="3" type="ORF">IAB71_00080</name>
</gene>
<evidence type="ECO:0000313" key="3">
    <source>
        <dbReference type="EMBL" id="HIV24182.1"/>
    </source>
</evidence>
<dbReference type="Gene3D" id="1.10.260.40">
    <property type="entry name" value="lambda repressor-like DNA-binding domains"/>
    <property type="match status" value="1"/>
</dbReference>
<accession>A0A9D1P199</accession>
<organism evidence="3 4">
    <name type="scientific">Candidatus Scatomonas pullistercoris</name>
    <dbReference type="NCBI Taxonomy" id="2840920"/>
    <lineage>
        <taxon>Bacteria</taxon>
        <taxon>Bacillati</taxon>
        <taxon>Bacillota</taxon>
        <taxon>Clostridia</taxon>
        <taxon>Lachnospirales</taxon>
        <taxon>Lachnospiraceae</taxon>
        <taxon>Lachnospiraceae incertae sedis</taxon>
        <taxon>Candidatus Scatomonas</taxon>
    </lineage>
</organism>
<proteinExistence type="predicted"/>
<dbReference type="Pfam" id="PF01381">
    <property type="entry name" value="HTH_3"/>
    <property type="match status" value="1"/>
</dbReference>
<keyword evidence="1" id="KW-0238">DNA-binding</keyword>
<protein>
    <submittedName>
        <fullName evidence="3">Helix-turn-helix transcriptional regulator</fullName>
    </submittedName>
</protein>
<dbReference type="PROSITE" id="PS50943">
    <property type="entry name" value="HTH_CROC1"/>
    <property type="match status" value="1"/>
</dbReference>
<evidence type="ECO:0000259" key="2">
    <source>
        <dbReference type="PROSITE" id="PS50943"/>
    </source>
</evidence>
<dbReference type="InterPro" id="IPR001387">
    <property type="entry name" value="Cro/C1-type_HTH"/>
</dbReference>
<dbReference type="SUPFAM" id="SSF47413">
    <property type="entry name" value="lambda repressor-like DNA-binding domains"/>
    <property type="match status" value="1"/>
</dbReference>
<dbReference type="PANTHER" id="PTHR46558">
    <property type="entry name" value="TRACRIPTIONAL REGULATORY PROTEIN-RELATED-RELATED"/>
    <property type="match status" value="1"/>
</dbReference>
<name>A0A9D1P199_9FIRM</name>
<comment type="caution">
    <text evidence="3">The sequence shown here is derived from an EMBL/GenBank/DDBJ whole genome shotgun (WGS) entry which is preliminary data.</text>
</comment>
<reference evidence="3" key="2">
    <citation type="journal article" date="2021" name="PeerJ">
        <title>Extensive microbial diversity within the chicken gut microbiome revealed by metagenomics and culture.</title>
        <authorList>
            <person name="Gilroy R."/>
            <person name="Ravi A."/>
            <person name="Getino M."/>
            <person name="Pursley I."/>
            <person name="Horton D.L."/>
            <person name="Alikhan N.F."/>
            <person name="Baker D."/>
            <person name="Gharbi K."/>
            <person name="Hall N."/>
            <person name="Watson M."/>
            <person name="Adriaenssens E.M."/>
            <person name="Foster-Nyarko E."/>
            <person name="Jarju S."/>
            <person name="Secka A."/>
            <person name="Antonio M."/>
            <person name="Oren A."/>
            <person name="Chaudhuri R.R."/>
            <person name="La Ragione R."/>
            <person name="Hildebrand F."/>
            <person name="Pallen M.J."/>
        </authorList>
    </citation>
    <scope>NUCLEOTIDE SEQUENCE</scope>
    <source>
        <strain evidence="3">CHK188-20938</strain>
    </source>
</reference>
<evidence type="ECO:0000313" key="4">
    <source>
        <dbReference type="Proteomes" id="UP000824169"/>
    </source>
</evidence>
<dbReference type="GO" id="GO:0003677">
    <property type="term" value="F:DNA binding"/>
    <property type="evidence" value="ECO:0007669"/>
    <property type="project" value="UniProtKB-KW"/>
</dbReference>
<feature type="domain" description="HTH cro/C1-type" evidence="2">
    <location>
        <begin position="10"/>
        <end position="41"/>
    </location>
</feature>
<reference evidence="3" key="1">
    <citation type="submission" date="2020-10" db="EMBL/GenBank/DDBJ databases">
        <authorList>
            <person name="Gilroy R."/>
        </authorList>
    </citation>
    <scope>NUCLEOTIDE SEQUENCE</scope>
    <source>
        <strain evidence="3">CHK188-20938</strain>
    </source>
</reference>
<dbReference type="PANTHER" id="PTHR46558:SF11">
    <property type="entry name" value="HTH-TYPE TRANSCRIPTIONAL REGULATOR XRE"/>
    <property type="match status" value="1"/>
</dbReference>
<evidence type="ECO:0000256" key="1">
    <source>
        <dbReference type="ARBA" id="ARBA00023125"/>
    </source>
</evidence>
<dbReference type="EMBL" id="DVOO01000002">
    <property type="protein sequence ID" value="HIV24182.1"/>
    <property type="molecule type" value="Genomic_DNA"/>
</dbReference>
<dbReference type="InterPro" id="IPR010982">
    <property type="entry name" value="Lambda_DNA-bd_dom_sf"/>
</dbReference>
<dbReference type="CDD" id="cd00093">
    <property type="entry name" value="HTH_XRE"/>
    <property type="match status" value="1"/>
</dbReference>
<dbReference type="AlphaFoldDB" id="A0A9D1P199"/>
<sequence length="45" mass="5035">MKDINLGKVLVEQRRRMGITQDELASYLGVSKAAVSKWETGVSLR</sequence>